<reference evidence="1" key="1">
    <citation type="submission" date="2023-08" db="EMBL/GenBank/DDBJ databases">
        <title>A de novo genome assembly of Solanum verrucosum Schlechtendal, a Mexican diploid species geographically isolated from the other diploid A-genome species in potato relatives.</title>
        <authorList>
            <person name="Hosaka K."/>
        </authorList>
    </citation>
    <scope>NUCLEOTIDE SEQUENCE</scope>
    <source>
        <tissue evidence="1">Young leaves</tissue>
    </source>
</reference>
<keyword evidence="2" id="KW-1185">Reference proteome</keyword>
<dbReference type="EMBL" id="CP133623">
    <property type="protein sequence ID" value="WMV58864.1"/>
    <property type="molecule type" value="Genomic_DNA"/>
</dbReference>
<protein>
    <submittedName>
        <fullName evidence="1">Uncharacterized protein</fullName>
    </submittedName>
</protein>
<accession>A0AAF1A3D4</accession>
<dbReference type="AlphaFoldDB" id="A0AAF1A3D4"/>
<name>A0AAF1A3D4_SOLVR</name>
<gene>
    <name evidence="1" type="ORF">MTR67_052249</name>
</gene>
<dbReference type="Proteomes" id="UP001234989">
    <property type="component" value="Chromosome 12"/>
</dbReference>
<evidence type="ECO:0000313" key="1">
    <source>
        <dbReference type="EMBL" id="WMV58864.1"/>
    </source>
</evidence>
<evidence type="ECO:0000313" key="2">
    <source>
        <dbReference type="Proteomes" id="UP001234989"/>
    </source>
</evidence>
<organism evidence="1 2">
    <name type="scientific">Solanum verrucosum</name>
    <dbReference type="NCBI Taxonomy" id="315347"/>
    <lineage>
        <taxon>Eukaryota</taxon>
        <taxon>Viridiplantae</taxon>
        <taxon>Streptophyta</taxon>
        <taxon>Embryophyta</taxon>
        <taxon>Tracheophyta</taxon>
        <taxon>Spermatophyta</taxon>
        <taxon>Magnoliopsida</taxon>
        <taxon>eudicotyledons</taxon>
        <taxon>Gunneridae</taxon>
        <taxon>Pentapetalae</taxon>
        <taxon>asterids</taxon>
        <taxon>lamiids</taxon>
        <taxon>Solanales</taxon>
        <taxon>Solanaceae</taxon>
        <taxon>Solanoideae</taxon>
        <taxon>Solaneae</taxon>
        <taxon>Solanum</taxon>
    </lineage>
</organism>
<proteinExistence type="predicted"/>
<sequence>MGSVAHIEDEKKELVWEVHRLARLGVQVQAHLDTTLMELKELVLDKSVEAFSQGGDVVFRYQERLCVPDVDYLRERILEEAHGSLYSIYPRATKMYRDL</sequence>